<protein>
    <submittedName>
        <fullName evidence="1">Uncharacterized protein</fullName>
    </submittedName>
</protein>
<feature type="non-terminal residue" evidence="1">
    <location>
        <position position="84"/>
    </location>
</feature>
<evidence type="ECO:0000313" key="1">
    <source>
        <dbReference type="EMBL" id="KAJ1356275.1"/>
    </source>
</evidence>
<comment type="caution">
    <text evidence="1">The sequence shown here is derived from an EMBL/GenBank/DDBJ whole genome shotgun (WGS) entry which is preliminary data.</text>
</comment>
<keyword evidence="2" id="KW-1185">Reference proteome</keyword>
<accession>A0AAD5QP32</accession>
<name>A0AAD5QP32_PARTN</name>
<gene>
    <name evidence="1" type="ORF">KIN20_013955</name>
</gene>
<evidence type="ECO:0000313" key="2">
    <source>
        <dbReference type="Proteomes" id="UP001196413"/>
    </source>
</evidence>
<dbReference type="Proteomes" id="UP001196413">
    <property type="component" value="Unassembled WGS sequence"/>
</dbReference>
<sequence>MILLTMLNLGNMAKVHNASTPDLSADYRCSAGMWNSSSLPVAMAFSTNAAAAGTGSPDFIEFRFSRSIREASLTIQGGVQNSQK</sequence>
<dbReference type="EMBL" id="JAHQIW010002767">
    <property type="protein sequence ID" value="KAJ1356275.1"/>
    <property type="molecule type" value="Genomic_DNA"/>
</dbReference>
<dbReference type="AlphaFoldDB" id="A0AAD5QP32"/>
<reference evidence="1" key="1">
    <citation type="submission" date="2021-06" db="EMBL/GenBank/DDBJ databases">
        <title>Parelaphostrongylus tenuis whole genome reference sequence.</title>
        <authorList>
            <person name="Garwood T.J."/>
            <person name="Larsen P.A."/>
            <person name="Fountain-Jones N.M."/>
            <person name="Garbe J.R."/>
            <person name="Macchietto M.G."/>
            <person name="Kania S.A."/>
            <person name="Gerhold R.W."/>
            <person name="Richards J.E."/>
            <person name="Wolf T.M."/>
        </authorList>
    </citation>
    <scope>NUCLEOTIDE SEQUENCE</scope>
    <source>
        <strain evidence="1">MNPRO001-30</strain>
        <tissue evidence="1">Meninges</tissue>
    </source>
</reference>
<proteinExistence type="predicted"/>
<organism evidence="1 2">
    <name type="scientific">Parelaphostrongylus tenuis</name>
    <name type="common">Meningeal worm</name>
    <dbReference type="NCBI Taxonomy" id="148309"/>
    <lineage>
        <taxon>Eukaryota</taxon>
        <taxon>Metazoa</taxon>
        <taxon>Ecdysozoa</taxon>
        <taxon>Nematoda</taxon>
        <taxon>Chromadorea</taxon>
        <taxon>Rhabditida</taxon>
        <taxon>Rhabditina</taxon>
        <taxon>Rhabditomorpha</taxon>
        <taxon>Strongyloidea</taxon>
        <taxon>Metastrongylidae</taxon>
        <taxon>Parelaphostrongylus</taxon>
    </lineage>
</organism>